<feature type="region of interest" description="Disordered" evidence="1">
    <location>
        <begin position="1"/>
        <end position="42"/>
    </location>
</feature>
<protein>
    <submittedName>
        <fullName evidence="2">Uncharacterized protein</fullName>
    </submittedName>
</protein>
<organism evidence="2 3">
    <name type="scientific">Pendulispora albinea</name>
    <dbReference type="NCBI Taxonomy" id="2741071"/>
    <lineage>
        <taxon>Bacteria</taxon>
        <taxon>Pseudomonadati</taxon>
        <taxon>Myxococcota</taxon>
        <taxon>Myxococcia</taxon>
        <taxon>Myxococcales</taxon>
        <taxon>Sorangiineae</taxon>
        <taxon>Pendulisporaceae</taxon>
        <taxon>Pendulispora</taxon>
    </lineage>
</organism>
<name>A0ABZ2LMK5_9BACT</name>
<gene>
    <name evidence="2" type="ORF">LZC94_29550</name>
</gene>
<dbReference type="RefSeq" id="WP_394821604.1">
    <property type="nucleotide sequence ID" value="NZ_CP089984.1"/>
</dbReference>
<sequence>MPPSATAGDIVVGDPILLPPDSREDGGGAGGSAPLELQGTAPLGPAAERTSIVLCTKWSGSFSDTHLGEDYVDEGHVERLRAEGRAIDRWVRDPHPARFASATVSGSAGAVWKGALDIQGCTPTLSVAPGAYSFTVTTKLVSGTTTYDIYKVFEPTPGKSCTPTRISNPPKRWCESNDSVMTSFTVQNVTRDVRRVDVPAGPETPSSRVASVAGQVLATPDRGLKSNDTYTIYANSGCPYYKDPSTGVVWYNWDEACGGSTAYFGLSQAADHHDMTTVKYVIAHELGHQMQTHQASWMLSGGGDYPPAASAPAACKCDFVEAANKLHCLQSRHAWWTAEIEGWAHFFAQRTFNERTRDDPVFAYYKEVRTDDGITHRPPFVTNALTPVKWIPNHCPLANKSSEWDLLVFLTALHGGSAPNALSMSEIFGVYEKLRSTSAPRTWSGMDGAALAYFGNDPNHVKYKRFHEAGLASGVGFSE</sequence>
<dbReference type="EMBL" id="CP089984">
    <property type="protein sequence ID" value="WXB11987.1"/>
    <property type="molecule type" value="Genomic_DNA"/>
</dbReference>
<evidence type="ECO:0000313" key="3">
    <source>
        <dbReference type="Proteomes" id="UP001370348"/>
    </source>
</evidence>
<evidence type="ECO:0000256" key="1">
    <source>
        <dbReference type="SAM" id="MobiDB-lite"/>
    </source>
</evidence>
<reference evidence="2 3" key="1">
    <citation type="submission" date="2021-12" db="EMBL/GenBank/DDBJ databases">
        <title>Discovery of the Pendulisporaceae a myxobacterial family with distinct sporulation behavior and unique specialized metabolism.</title>
        <authorList>
            <person name="Garcia R."/>
            <person name="Popoff A."/>
            <person name="Bader C.D."/>
            <person name="Loehr J."/>
            <person name="Walesch S."/>
            <person name="Walt C."/>
            <person name="Boldt J."/>
            <person name="Bunk B."/>
            <person name="Haeckl F.J.F.P.J."/>
            <person name="Gunesch A.P."/>
            <person name="Birkelbach J."/>
            <person name="Nuebel U."/>
            <person name="Pietschmann T."/>
            <person name="Bach T."/>
            <person name="Mueller R."/>
        </authorList>
    </citation>
    <scope>NUCLEOTIDE SEQUENCE [LARGE SCALE GENOMIC DNA]</scope>
    <source>
        <strain evidence="2 3">MSr11954</strain>
    </source>
</reference>
<proteinExistence type="predicted"/>
<keyword evidence="3" id="KW-1185">Reference proteome</keyword>
<accession>A0ABZ2LMK5</accession>
<dbReference type="Proteomes" id="UP001370348">
    <property type="component" value="Chromosome"/>
</dbReference>
<evidence type="ECO:0000313" key="2">
    <source>
        <dbReference type="EMBL" id="WXB11987.1"/>
    </source>
</evidence>